<dbReference type="EMBL" id="JAINUF010000021">
    <property type="protein sequence ID" value="KAJ8334693.1"/>
    <property type="molecule type" value="Genomic_DNA"/>
</dbReference>
<reference evidence="5" key="1">
    <citation type="journal article" date="2023" name="Science">
        <title>Genome structures resolve the early diversification of teleost fishes.</title>
        <authorList>
            <person name="Parey E."/>
            <person name="Louis A."/>
            <person name="Montfort J."/>
            <person name="Bouchez O."/>
            <person name="Roques C."/>
            <person name="Iampietro C."/>
            <person name="Lluch J."/>
            <person name="Castinel A."/>
            <person name="Donnadieu C."/>
            <person name="Desvignes T."/>
            <person name="Floi Bucao C."/>
            <person name="Jouanno E."/>
            <person name="Wen M."/>
            <person name="Mejri S."/>
            <person name="Dirks R."/>
            <person name="Jansen H."/>
            <person name="Henkel C."/>
            <person name="Chen W.J."/>
            <person name="Zahm M."/>
            <person name="Cabau C."/>
            <person name="Klopp C."/>
            <person name="Thompson A.W."/>
            <person name="Robinson-Rechavi M."/>
            <person name="Braasch I."/>
            <person name="Lecointre G."/>
            <person name="Bobe J."/>
            <person name="Postlethwait J.H."/>
            <person name="Berthelot C."/>
            <person name="Roest Crollius H."/>
            <person name="Guiguen Y."/>
        </authorList>
    </citation>
    <scope>NUCLEOTIDE SEQUENCE</scope>
    <source>
        <strain evidence="5">WJC10195</strain>
    </source>
</reference>
<keyword evidence="3" id="KW-1133">Transmembrane helix</keyword>
<dbReference type="InterPro" id="IPR002475">
    <property type="entry name" value="Bcl2-like"/>
</dbReference>
<evidence type="ECO:0000256" key="3">
    <source>
        <dbReference type="SAM" id="Phobius"/>
    </source>
</evidence>
<protein>
    <recommendedName>
        <fullName evidence="4">Bcl-2 Bcl-2 homology region 1-3 domain-containing protein</fullName>
    </recommendedName>
</protein>
<dbReference type="SUPFAM" id="SSF56854">
    <property type="entry name" value="Bcl-2 inhibitors of programmed cell death"/>
    <property type="match status" value="1"/>
</dbReference>
<gene>
    <name evidence="5" type="ORF">SKAU_G00403320</name>
</gene>
<dbReference type="GO" id="GO:0097192">
    <property type="term" value="P:extrinsic apoptotic signaling pathway in absence of ligand"/>
    <property type="evidence" value="ECO:0007669"/>
    <property type="project" value="TreeGrafter"/>
</dbReference>
<dbReference type="PRINTS" id="PR01862">
    <property type="entry name" value="BCL2FAMILY"/>
</dbReference>
<feature type="domain" description="Bcl-2 Bcl-2 homology region 1-3" evidence="4">
    <location>
        <begin position="49"/>
        <end position="144"/>
    </location>
</feature>
<comment type="similarity">
    <text evidence="1">Belongs to the Bcl-2 family.</text>
</comment>
<comment type="caution">
    <text evidence="5">The sequence shown here is derived from an EMBL/GenBank/DDBJ whole genome shotgun (WGS) entry which is preliminary data.</text>
</comment>
<keyword evidence="6" id="KW-1185">Reference proteome</keyword>
<name>A0A9Q1IAK6_SYNKA</name>
<dbReference type="InterPro" id="IPR026298">
    <property type="entry name" value="Bcl-2_fam"/>
</dbReference>
<keyword evidence="3" id="KW-0472">Membrane</keyword>
<dbReference type="PROSITE" id="PS50062">
    <property type="entry name" value="BCL2_FAMILY"/>
    <property type="match status" value="1"/>
</dbReference>
<dbReference type="GO" id="GO:0042981">
    <property type="term" value="P:regulation of apoptotic process"/>
    <property type="evidence" value="ECO:0007669"/>
    <property type="project" value="InterPro"/>
</dbReference>
<dbReference type="GO" id="GO:0008053">
    <property type="term" value="P:mitochondrial fusion"/>
    <property type="evidence" value="ECO:0007669"/>
    <property type="project" value="TreeGrafter"/>
</dbReference>
<dbReference type="InterPro" id="IPR046371">
    <property type="entry name" value="Bcl-2_BH1-3"/>
</dbReference>
<organism evidence="5 6">
    <name type="scientific">Synaphobranchus kaupii</name>
    <name type="common">Kaup's arrowtooth eel</name>
    <dbReference type="NCBI Taxonomy" id="118154"/>
    <lineage>
        <taxon>Eukaryota</taxon>
        <taxon>Metazoa</taxon>
        <taxon>Chordata</taxon>
        <taxon>Craniata</taxon>
        <taxon>Vertebrata</taxon>
        <taxon>Euteleostomi</taxon>
        <taxon>Actinopterygii</taxon>
        <taxon>Neopterygii</taxon>
        <taxon>Teleostei</taxon>
        <taxon>Anguilliformes</taxon>
        <taxon>Synaphobranchidae</taxon>
        <taxon>Synaphobranchus</taxon>
    </lineage>
</organism>
<dbReference type="GO" id="GO:0051400">
    <property type="term" value="F:BH domain binding"/>
    <property type="evidence" value="ECO:0007669"/>
    <property type="project" value="TreeGrafter"/>
</dbReference>
<sequence length="177" mass="20248">MERAAVIFRGYVIECVRMDDPQMHLDPEDLGGRADEVLDPWGKEVVLQLRTASEHQNKDPEWERLIDTVDLDTVQDLFFAVARKVFSGVDVNWGKVAAFLNFAYRLIYKALTQNRREVIPKITACVLQVIREEASALFKQQGGWVHVVLNSVIGWNNVIIFTAGILIAMLLYWKMAK</sequence>
<dbReference type="InterPro" id="IPR036834">
    <property type="entry name" value="Bcl-2-like_sf"/>
</dbReference>
<dbReference type="OrthoDB" id="6020735at2759"/>
<proteinExistence type="inferred from homology"/>
<dbReference type="Pfam" id="PF00452">
    <property type="entry name" value="Bcl-2"/>
    <property type="match status" value="1"/>
</dbReference>
<feature type="transmembrane region" description="Helical" evidence="3">
    <location>
        <begin position="153"/>
        <end position="173"/>
    </location>
</feature>
<evidence type="ECO:0000313" key="5">
    <source>
        <dbReference type="EMBL" id="KAJ8334693.1"/>
    </source>
</evidence>
<dbReference type="GO" id="GO:0015267">
    <property type="term" value="F:channel activity"/>
    <property type="evidence" value="ECO:0007669"/>
    <property type="project" value="TreeGrafter"/>
</dbReference>
<evidence type="ECO:0000259" key="4">
    <source>
        <dbReference type="SMART" id="SM00337"/>
    </source>
</evidence>
<dbReference type="PANTHER" id="PTHR11256:SF10">
    <property type="entry name" value="BCL-2-RELATED PROTEIN A1"/>
    <property type="match status" value="1"/>
</dbReference>
<evidence type="ECO:0000313" key="6">
    <source>
        <dbReference type="Proteomes" id="UP001152622"/>
    </source>
</evidence>
<keyword evidence="3" id="KW-0812">Transmembrane</keyword>
<dbReference type="PANTHER" id="PTHR11256">
    <property type="entry name" value="BCL-2 RELATED"/>
    <property type="match status" value="1"/>
</dbReference>
<keyword evidence="2" id="KW-0053">Apoptosis</keyword>
<accession>A0A9Q1IAK6</accession>
<dbReference type="Proteomes" id="UP001152622">
    <property type="component" value="Chromosome 21"/>
</dbReference>
<evidence type="ECO:0000256" key="2">
    <source>
        <dbReference type="ARBA" id="ARBA00022703"/>
    </source>
</evidence>
<dbReference type="AlphaFoldDB" id="A0A9Q1IAK6"/>
<dbReference type="Gene3D" id="1.10.437.10">
    <property type="entry name" value="Blc2-like"/>
    <property type="match status" value="1"/>
</dbReference>
<dbReference type="GO" id="GO:0005741">
    <property type="term" value="C:mitochondrial outer membrane"/>
    <property type="evidence" value="ECO:0007669"/>
    <property type="project" value="TreeGrafter"/>
</dbReference>
<dbReference type="GO" id="GO:0008630">
    <property type="term" value="P:intrinsic apoptotic signaling pathway in response to DNA damage"/>
    <property type="evidence" value="ECO:0007669"/>
    <property type="project" value="TreeGrafter"/>
</dbReference>
<dbReference type="SMART" id="SM00337">
    <property type="entry name" value="BCL"/>
    <property type="match status" value="1"/>
</dbReference>
<dbReference type="GO" id="GO:0001836">
    <property type="term" value="P:release of cytochrome c from mitochondria"/>
    <property type="evidence" value="ECO:0007669"/>
    <property type="project" value="TreeGrafter"/>
</dbReference>
<evidence type="ECO:0000256" key="1">
    <source>
        <dbReference type="ARBA" id="ARBA00009458"/>
    </source>
</evidence>